<feature type="region of interest" description="Disordered" evidence="2">
    <location>
        <begin position="792"/>
        <end position="811"/>
    </location>
</feature>
<sequence>MSVPSDLDAQRRLRLIDDSLSGNNYRQVVKLTSESITKHPGWISPKIRKALALLFMSKRDEADPLIDEVRESIGSGKSSADLDDIEIMMHYCDETMQIAESAEFCNTCWIRDQNNIVLGQKTFGRYILAGDFAAAQRVIARLQKRDVKNADYPVFSILCNVLQIRFNNADRRLSVLASAMVKKKLKENEKIEPEMARLFLVVLCDAGDGQTVSEAMAADGALGKAFKIEAERLEELGNALNLCGAVEEARETYRTLLEQEDDENWLYWTEYIRLAFHSGEAEVVRDCYEVVQSTIVKQKERKQGHHAATLAKLEFEKRRRSYDNLYASLSTDPPETLADYFSAMSSKPICSENLEIYYGLLTEDEKEKAWKLIESVSAEGDRRNLISLCRAQKELTKSGLDLDMLMKLLSEEHMDREASTDSLTGDNASDLVALIVRSRYPDPMEDSPAAVLDMLGLVYRSILNDVDNRQLNILAAVLLNRFGVADLSFEILFGRLKVDYIQLLSLSYLVLDDLLLLGYTEASVTVAERILNFRRKAETDSANAVLTAFQKSTAFVSLDFIGFRDRLSRSKTVIQAEIGLGLMSLARAGGKTLSYYKTTFQSGVGGSAFRGAVDMNRLSNDEDLDVLKFWFQDCKDNPFVSSQEELQEMIFSKLLVEMLSDIAVLDDFVPSESQILAFNENLKSPSLSPQSKELGEVYAHLFELYRHSVILKQECTKGPGVDNAEATKDVVNDIEKSALGLIRSFQSSLTQYEPNTSLKSDRRILSQYSRLCYECLCAIHLVFKVAKRDLQAPQGKNTKKPSGKTNEKMKASRDALGACAKKISQACKDLEANGKLLADKVRLPKGNPSSLLEKYQTYDSSEATRSLIDKFFTEIRESRTSAISDARAKLKELSAALVKL</sequence>
<dbReference type="GO" id="GO:0031416">
    <property type="term" value="C:NatB complex"/>
    <property type="evidence" value="ECO:0007669"/>
    <property type="project" value="TreeGrafter"/>
</dbReference>
<accession>A0AAV8UXR4</accession>
<reference evidence="3 4" key="1">
    <citation type="journal article" date="2023" name="Nat. Commun.">
        <title>Origin of minicircular mitochondrial genomes in red algae.</title>
        <authorList>
            <person name="Lee Y."/>
            <person name="Cho C.H."/>
            <person name="Lee Y.M."/>
            <person name="Park S.I."/>
            <person name="Yang J.H."/>
            <person name="West J.A."/>
            <person name="Bhattacharya D."/>
            <person name="Yoon H.S."/>
        </authorList>
    </citation>
    <scope>NUCLEOTIDE SEQUENCE [LARGE SCALE GENOMIC DNA]</scope>
    <source>
        <strain evidence="3 4">CCMP1338</strain>
        <tissue evidence="3">Whole cell</tissue>
    </source>
</reference>
<dbReference type="PANTHER" id="PTHR22767">
    <property type="entry name" value="N-TERMINAL ACETYLTRANSFERASE-RELATED"/>
    <property type="match status" value="1"/>
</dbReference>
<dbReference type="InterPro" id="IPR019183">
    <property type="entry name" value="NAA25_NatB_aux_su"/>
</dbReference>
<dbReference type="AlphaFoldDB" id="A0AAV8UXR4"/>
<comment type="similarity">
    <text evidence="1">Belongs to the MDM20/NAA25 family.</text>
</comment>
<gene>
    <name evidence="3" type="ORF">NDN08_002620</name>
</gene>
<evidence type="ECO:0000256" key="1">
    <source>
        <dbReference type="ARBA" id="ARBA00006298"/>
    </source>
</evidence>
<dbReference type="EMBL" id="JAMWBK010000004">
    <property type="protein sequence ID" value="KAJ8906122.1"/>
    <property type="molecule type" value="Genomic_DNA"/>
</dbReference>
<dbReference type="Proteomes" id="UP001157974">
    <property type="component" value="Unassembled WGS sequence"/>
</dbReference>
<proteinExistence type="inferred from homology"/>
<evidence type="ECO:0008006" key="5">
    <source>
        <dbReference type="Google" id="ProtNLM"/>
    </source>
</evidence>
<name>A0AAV8UXR4_9RHOD</name>
<evidence type="ECO:0000313" key="4">
    <source>
        <dbReference type="Proteomes" id="UP001157974"/>
    </source>
</evidence>
<comment type="caution">
    <text evidence="3">The sequence shown here is derived from an EMBL/GenBank/DDBJ whole genome shotgun (WGS) entry which is preliminary data.</text>
</comment>
<dbReference type="Pfam" id="PF09797">
    <property type="entry name" value="NatB_MDM20"/>
    <property type="match status" value="1"/>
</dbReference>
<evidence type="ECO:0000256" key="2">
    <source>
        <dbReference type="SAM" id="MobiDB-lite"/>
    </source>
</evidence>
<protein>
    <recommendedName>
        <fullName evidence="5">Actin cytoskeleton organization protein</fullName>
    </recommendedName>
</protein>
<organism evidence="3 4">
    <name type="scientific">Rhodosorus marinus</name>
    <dbReference type="NCBI Taxonomy" id="101924"/>
    <lineage>
        <taxon>Eukaryota</taxon>
        <taxon>Rhodophyta</taxon>
        <taxon>Stylonematophyceae</taxon>
        <taxon>Stylonematales</taxon>
        <taxon>Stylonemataceae</taxon>
        <taxon>Rhodosorus</taxon>
    </lineage>
</organism>
<keyword evidence="4" id="KW-1185">Reference proteome</keyword>
<dbReference type="PANTHER" id="PTHR22767:SF3">
    <property type="entry name" value="N-ALPHA-ACETYLTRANSFERASE 25, NATB AUXILIARY SUBUNIT"/>
    <property type="match status" value="1"/>
</dbReference>
<evidence type="ECO:0000313" key="3">
    <source>
        <dbReference type="EMBL" id="KAJ8906122.1"/>
    </source>
</evidence>